<evidence type="ECO:0000313" key="4">
    <source>
        <dbReference type="Proteomes" id="UP000197138"/>
    </source>
</evidence>
<evidence type="ECO:0000256" key="1">
    <source>
        <dbReference type="SAM" id="Coils"/>
    </source>
</evidence>
<sequence length="180" mass="20353">MFRPTSPSYDEQFLQLGQFTDGDGRHTHTFKVPNPTSRDEQGRPRSVTSGEAVLNRQSENVVSQNRALSSIGTKVDSLTAKVNQLDSKVDRHHQQTQSLLRTLQKRFKEIQDTPPVSYFQIDLDRKEEEIRKLKNQIAILSGTRAPSLPTSPTTSLINFLERPLGERTRSTMSLSLFSPS</sequence>
<accession>A0A218WCY8</accession>
<organism evidence="3 4">
    <name type="scientific">Punica granatum</name>
    <name type="common">Pomegranate</name>
    <dbReference type="NCBI Taxonomy" id="22663"/>
    <lineage>
        <taxon>Eukaryota</taxon>
        <taxon>Viridiplantae</taxon>
        <taxon>Streptophyta</taxon>
        <taxon>Embryophyta</taxon>
        <taxon>Tracheophyta</taxon>
        <taxon>Spermatophyta</taxon>
        <taxon>Magnoliopsida</taxon>
        <taxon>eudicotyledons</taxon>
        <taxon>Gunneridae</taxon>
        <taxon>Pentapetalae</taxon>
        <taxon>rosids</taxon>
        <taxon>malvids</taxon>
        <taxon>Myrtales</taxon>
        <taxon>Lythraceae</taxon>
        <taxon>Punica</taxon>
    </lineage>
</organism>
<comment type="caution">
    <text evidence="3">The sequence shown here is derived from an EMBL/GenBank/DDBJ whole genome shotgun (WGS) entry which is preliminary data.</text>
</comment>
<keyword evidence="1" id="KW-0175">Coiled coil</keyword>
<reference evidence="4" key="1">
    <citation type="journal article" date="2017" name="Plant J.">
        <title>The pomegranate (Punica granatum L.) genome and the genomics of punicalagin biosynthesis.</title>
        <authorList>
            <person name="Qin G."/>
            <person name="Xu C."/>
            <person name="Ming R."/>
            <person name="Tang H."/>
            <person name="Guyot R."/>
            <person name="Kramer E.M."/>
            <person name="Hu Y."/>
            <person name="Yi X."/>
            <person name="Qi Y."/>
            <person name="Xu X."/>
            <person name="Gao Z."/>
            <person name="Pan H."/>
            <person name="Jian J."/>
            <person name="Tian Y."/>
            <person name="Yue Z."/>
            <person name="Xu Y."/>
        </authorList>
    </citation>
    <scope>NUCLEOTIDE SEQUENCE [LARGE SCALE GENOMIC DNA]</scope>
    <source>
        <strain evidence="4">cv. Dabenzi</strain>
    </source>
</reference>
<gene>
    <name evidence="3" type="ORF">CDL15_Pgr012002</name>
</gene>
<dbReference type="AlphaFoldDB" id="A0A218WCY8"/>
<feature type="region of interest" description="Disordered" evidence="2">
    <location>
        <begin position="19"/>
        <end position="51"/>
    </location>
</feature>
<name>A0A218WCY8_PUNGR</name>
<protein>
    <submittedName>
        <fullName evidence="3">Uncharacterized protein</fullName>
    </submittedName>
</protein>
<dbReference type="EMBL" id="MTKT01004619">
    <property type="protein sequence ID" value="OWM70526.1"/>
    <property type="molecule type" value="Genomic_DNA"/>
</dbReference>
<feature type="coiled-coil region" evidence="1">
    <location>
        <begin position="75"/>
        <end position="143"/>
    </location>
</feature>
<evidence type="ECO:0000313" key="3">
    <source>
        <dbReference type="EMBL" id="OWM70526.1"/>
    </source>
</evidence>
<dbReference type="Proteomes" id="UP000197138">
    <property type="component" value="Unassembled WGS sequence"/>
</dbReference>
<evidence type="ECO:0000256" key="2">
    <source>
        <dbReference type="SAM" id="MobiDB-lite"/>
    </source>
</evidence>
<proteinExistence type="predicted"/>